<feature type="transmembrane region" description="Helical" evidence="1">
    <location>
        <begin position="57"/>
        <end position="76"/>
    </location>
</feature>
<evidence type="ECO:0000256" key="1">
    <source>
        <dbReference type="SAM" id="Phobius"/>
    </source>
</evidence>
<protein>
    <submittedName>
        <fullName evidence="2">Uncharacterized protein</fullName>
    </submittedName>
</protein>
<keyword evidence="1" id="KW-0812">Transmembrane</keyword>
<keyword evidence="1" id="KW-0472">Membrane</keyword>
<dbReference type="AlphaFoldDB" id="A0A2Z5IQY5"/>
<organism evidence="2 3">
    <name type="scientific">[Mycoplasma] phocae</name>
    <dbReference type="NCBI Taxonomy" id="142651"/>
    <lineage>
        <taxon>Bacteria</taxon>
        <taxon>Bacillati</taxon>
        <taxon>Mycoplasmatota</taxon>
        <taxon>Mycoplasmoidales</taxon>
        <taxon>Metamycoplasmataceae</taxon>
        <taxon>Metamycoplasma</taxon>
    </lineage>
</organism>
<keyword evidence="3" id="KW-1185">Reference proteome</keyword>
<keyword evidence="1" id="KW-1133">Transmembrane helix</keyword>
<feature type="transmembrane region" description="Helical" evidence="1">
    <location>
        <begin position="12"/>
        <end position="36"/>
    </location>
</feature>
<dbReference type="Proteomes" id="UP000252477">
    <property type="component" value="Chromosome"/>
</dbReference>
<evidence type="ECO:0000313" key="2">
    <source>
        <dbReference type="EMBL" id="AXE61072.1"/>
    </source>
</evidence>
<name>A0A2Z5IQY5_9BACT</name>
<reference evidence="2 3" key="1">
    <citation type="submission" date="2018-05" db="EMBL/GenBank/DDBJ databases">
        <title>Annotation of the Mycoplasma phocidae genome.</title>
        <authorList>
            <person name="Brown D.R."/>
            <person name="Kutish G.F."/>
            <person name="Frasca S.Jr."/>
        </authorList>
    </citation>
    <scope>NUCLEOTIDE SEQUENCE [LARGE SCALE GENOMIC DNA]</scope>
    <source>
        <strain evidence="2 3">105</strain>
    </source>
</reference>
<proteinExistence type="predicted"/>
<accession>A0A2Z5IQY5</accession>
<dbReference type="KEGG" id="mpho:DA803_03180"/>
<sequence>MLFPPFPLLSGFGFVSLFISGIFGDGFLSISLPLVFPQAAAINGSVVIATGKAIHHLKFLFFIVIPFVFYFKLLYYNN</sequence>
<evidence type="ECO:0000313" key="3">
    <source>
        <dbReference type="Proteomes" id="UP000252477"/>
    </source>
</evidence>
<dbReference type="EMBL" id="CP029295">
    <property type="protein sequence ID" value="AXE61072.1"/>
    <property type="molecule type" value="Genomic_DNA"/>
</dbReference>
<gene>
    <name evidence="2" type="ORF">DA803_03180</name>
</gene>